<keyword evidence="1" id="KW-0812">Transmembrane</keyword>
<dbReference type="InterPro" id="IPR040676">
    <property type="entry name" value="DUF5641"/>
</dbReference>
<feature type="transmembrane region" description="Helical" evidence="1">
    <location>
        <begin position="350"/>
        <end position="372"/>
    </location>
</feature>
<keyword evidence="1" id="KW-0472">Membrane</keyword>
<organism evidence="3 4">
    <name type="scientific">Tenebrio molitor</name>
    <name type="common">Yellow mealworm beetle</name>
    <dbReference type="NCBI Taxonomy" id="7067"/>
    <lineage>
        <taxon>Eukaryota</taxon>
        <taxon>Metazoa</taxon>
        <taxon>Ecdysozoa</taxon>
        <taxon>Arthropoda</taxon>
        <taxon>Hexapoda</taxon>
        <taxon>Insecta</taxon>
        <taxon>Pterygota</taxon>
        <taxon>Neoptera</taxon>
        <taxon>Endopterygota</taxon>
        <taxon>Coleoptera</taxon>
        <taxon>Polyphaga</taxon>
        <taxon>Cucujiformia</taxon>
        <taxon>Tenebrionidae</taxon>
        <taxon>Tenebrio</taxon>
    </lineage>
</organism>
<evidence type="ECO:0000313" key="3">
    <source>
        <dbReference type="EMBL" id="KAH0818422.1"/>
    </source>
</evidence>
<feature type="domain" description="DUF5641" evidence="2">
    <location>
        <begin position="84"/>
        <end position="164"/>
    </location>
</feature>
<feature type="transmembrane region" description="Helical" evidence="1">
    <location>
        <begin position="318"/>
        <end position="338"/>
    </location>
</feature>
<proteinExistence type="predicted"/>
<dbReference type="Proteomes" id="UP000719412">
    <property type="component" value="Unassembled WGS sequence"/>
</dbReference>
<dbReference type="EMBL" id="JABDTM020017721">
    <property type="protein sequence ID" value="KAH0818422.1"/>
    <property type="molecule type" value="Genomic_DNA"/>
</dbReference>
<dbReference type="PANTHER" id="PTHR47331:SF6">
    <property type="entry name" value="DOUBLECORTIN DOMAIN-CONTAINING PROTEIN"/>
    <property type="match status" value="1"/>
</dbReference>
<keyword evidence="4" id="KW-1185">Reference proteome</keyword>
<keyword evidence="1" id="KW-1133">Transmembrane helix</keyword>
<evidence type="ECO:0000313" key="4">
    <source>
        <dbReference type="Proteomes" id="UP000719412"/>
    </source>
</evidence>
<protein>
    <recommendedName>
        <fullName evidence="2">DUF5641 domain-containing protein</fullName>
    </recommendedName>
</protein>
<reference evidence="3" key="1">
    <citation type="journal article" date="2020" name="J Insects Food Feed">
        <title>The yellow mealworm (Tenebrio molitor) genome: a resource for the emerging insects as food and feed industry.</title>
        <authorList>
            <person name="Eriksson T."/>
            <person name="Andere A."/>
            <person name="Kelstrup H."/>
            <person name="Emery V."/>
            <person name="Picard C."/>
        </authorList>
    </citation>
    <scope>NUCLEOTIDE SEQUENCE</scope>
    <source>
        <strain evidence="3">Stoneville</strain>
        <tissue evidence="3">Whole head</tissue>
    </source>
</reference>
<dbReference type="PANTHER" id="PTHR47331">
    <property type="entry name" value="PHD-TYPE DOMAIN-CONTAINING PROTEIN"/>
    <property type="match status" value="1"/>
</dbReference>
<sequence>MDDLPSDRVPQNRPFLISGVDFAGPIFLKEGRGRAILNSHPLCPLSNDPNDLSYLTPGHFLVGEPLNAPAEFDLTDVNIHRLSGWQHVERIRQHFWKRWSNEYLTTLQQRTRWITSKDKVPHVGSLVLIKETNAPPLQWKIVRITQLHPGPDKVVRVVSVKCNSKGSRTFQNGLSDPDFRYRSRRNCERRGKRYKRWNRRNFREVHDRSSVCVCVFAFKGGRLGGVFPVQQLLANPWRKSVSAGGDVDRVLQPYAAADQGFVHEGQRPYASADQISPPCWAAVIPQDPTGEPGLTPDSPRPGIPKSRNRNYLARSLRVILPSSAILANFFNTVCVIGPEVTSPEETSRLVLVNFFLLFVTFYIGAIFLLSYVSSLGRVEGRKDPEDLPWIRTA</sequence>
<dbReference type="AlphaFoldDB" id="A0A8J6LFW4"/>
<evidence type="ECO:0000256" key="1">
    <source>
        <dbReference type="SAM" id="Phobius"/>
    </source>
</evidence>
<evidence type="ECO:0000259" key="2">
    <source>
        <dbReference type="Pfam" id="PF18701"/>
    </source>
</evidence>
<gene>
    <name evidence="3" type="ORF">GEV33_004370</name>
</gene>
<reference evidence="3" key="2">
    <citation type="submission" date="2021-08" db="EMBL/GenBank/DDBJ databases">
        <authorList>
            <person name="Eriksson T."/>
        </authorList>
    </citation>
    <scope>NUCLEOTIDE SEQUENCE</scope>
    <source>
        <strain evidence="3">Stoneville</strain>
        <tissue evidence="3">Whole head</tissue>
    </source>
</reference>
<comment type="caution">
    <text evidence="3">The sequence shown here is derived from an EMBL/GenBank/DDBJ whole genome shotgun (WGS) entry which is preliminary data.</text>
</comment>
<dbReference type="Pfam" id="PF18701">
    <property type="entry name" value="DUF5641"/>
    <property type="match status" value="1"/>
</dbReference>
<accession>A0A8J6LFW4</accession>
<name>A0A8J6LFW4_TENMO</name>